<evidence type="ECO:0000313" key="1">
    <source>
        <dbReference type="EMBL" id="PRN00131.1"/>
    </source>
</evidence>
<comment type="caution">
    <text evidence="1">The sequence shown here is derived from an EMBL/GenBank/DDBJ whole genome shotgun (WGS) entry which is preliminary data.</text>
</comment>
<reference evidence="1 2" key="1">
    <citation type="submission" date="2017-09" db="EMBL/GenBank/DDBJ databases">
        <title>Reassesment of A. cryaerophilus.</title>
        <authorList>
            <person name="Perez-Cataluna A."/>
            <person name="Collado L."/>
            <person name="Salgado O."/>
            <person name="Lefinanco V."/>
            <person name="Figueras M.J."/>
        </authorList>
    </citation>
    <scope>NUCLEOTIDE SEQUENCE [LARGE SCALE GENOMIC DNA]</scope>
    <source>
        <strain evidence="1 2">LMG 10229</strain>
    </source>
</reference>
<proteinExistence type="predicted"/>
<dbReference type="EMBL" id="NXGD01000008">
    <property type="protein sequence ID" value="PRN00131.1"/>
    <property type="molecule type" value="Genomic_DNA"/>
</dbReference>
<sequence>MKNEIYIGITGNRDISEEQIVFIKERIEEFLSNCQKDNEFVELIVLTPLADGVDRIIANSILENFLNIKILVPLPFSEFIYKNTFGKGLKVNKISEFESIKEYESLIYKIKKHNKSDAIFINLDFYEEIYLNQNIEEQRKIRNKQYALLGEYLIEKSDILIAVYDKNREIKKGGTIEIVNKFNLIIHQDKKLFEINI</sequence>
<protein>
    <submittedName>
        <fullName evidence="1">Uncharacterized protein</fullName>
    </submittedName>
</protein>
<evidence type="ECO:0000313" key="2">
    <source>
        <dbReference type="Proteomes" id="UP000238811"/>
    </source>
</evidence>
<dbReference type="AlphaFoldDB" id="A0A2S9TMS4"/>
<name>A0A2S9TMS4_9BACT</name>
<accession>A0A2S9TMS4</accession>
<organism evidence="1 2">
    <name type="scientific">Aliarcobacter cryaerophilus</name>
    <dbReference type="NCBI Taxonomy" id="28198"/>
    <lineage>
        <taxon>Bacteria</taxon>
        <taxon>Pseudomonadati</taxon>
        <taxon>Campylobacterota</taxon>
        <taxon>Epsilonproteobacteria</taxon>
        <taxon>Campylobacterales</taxon>
        <taxon>Arcobacteraceae</taxon>
        <taxon>Aliarcobacter</taxon>
    </lineage>
</organism>
<dbReference type="Gene3D" id="3.40.50.450">
    <property type="match status" value="1"/>
</dbReference>
<dbReference type="Proteomes" id="UP000238811">
    <property type="component" value="Unassembled WGS sequence"/>
</dbReference>
<gene>
    <name evidence="1" type="ORF">CJ668_07700</name>
</gene>